<dbReference type="InterPro" id="IPR044997">
    <property type="entry name" value="F-box_plant"/>
</dbReference>
<dbReference type="SUPFAM" id="SSF52047">
    <property type="entry name" value="RNI-like"/>
    <property type="match status" value="1"/>
</dbReference>
<dbReference type="PROSITE" id="PS50181">
    <property type="entry name" value="FBOX"/>
    <property type="match status" value="1"/>
</dbReference>
<dbReference type="AlphaFoldDB" id="B9F2C5"/>
<dbReference type="Proteomes" id="UP000007752">
    <property type="component" value="Chromosome 2"/>
</dbReference>
<sequence length="529" mass="60328">MANKGGYLSVLAPIETTPTIKQDHITSNADLQDRISQLPDDILLAILDGLNVRDAARTSLLSKRWRPLPTMISHLTIDVSDFDPKSMSSFSDDELGRINATVVKATKSILACRKSNEHTISLLSMRFYLRDDDCISFGHTVGHVMATQKVEMIEFTILTEKDDNQCIDDDFIVYGRRFALFFSYCPNTFGGLTGLQLENLRFGEPEIIDVLNTCKRLNYLRLYNCSSGISTFLEVEHLQLSELSIINCRFGIIKLSSLPKLTRMIFGGWIAFQDPLSFGHVPLLESVTLTNVGLSWHNAVKLSEFLSNISIRDLTLDFNSEKVWDHLCEIETDDERRKAYSYSENKNADWNASASDFKNHSLSTVVNLVDLPEGYDPSWTMFFLEAAPSLRELYVAVWDHLCEIETDDERRKAYSYSENKNADWNASASDFKNHSLSTLVMFGFQSNDENLIRYIRLVMDAAVNLEDIFLYKRMACEKCKGKNPRPLRYPSTKKQRQALRNRIALGTHSLATIHFPTVLRANHYAKLLY</sequence>
<evidence type="ECO:0000313" key="2">
    <source>
        <dbReference type="EMBL" id="EEE57678.1"/>
    </source>
</evidence>
<dbReference type="Gene3D" id="3.80.10.10">
    <property type="entry name" value="Ribonuclease Inhibitor"/>
    <property type="match status" value="1"/>
</dbReference>
<dbReference type="InterPro" id="IPR032675">
    <property type="entry name" value="LRR_dom_sf"/>
</dbReference>
<dbReference type="Pfam" id="PF00646">
    <property type="entry name" value="F-box"/>
    <property type="match status" value="1"/>
</dbReference>
<dbReference type="InterPro" id="IPR053781">
    <property type="entry name" value="F-box_AtFBL13-like"/>
</dbReference>
<dbReference type="EMBL" id="CM000139">
    <property type="protein sequence ID" value="EEE57678.1"/>
    <property type="molecule type" value="Genomic_DNA"/>
</dbReference>
<accession>B9F2C5</accession>
<dbReference type="PANTHER" id="PTHR32153">
    <property type="entry name" value="OJ000223_09.16 PROTEIN"/>
    <property type="match status" value="1"/>
</dbReference>
<feature type="domain" description="F-box" evidence="1">
    <location>
        <begin position="32"/>
        <end position="68"/>
    </location>
</feature>
<reference evidence="2" key="2">
    <citation type="submission" date="2008-12" db="EMBL/GenBank/DDBJ databases">
        <title>Improved gene annotation of the rice (Oryza sativa) genomes.</title>
        <authorList>
            <person name="Wang J."/>
            <person name="Li R."/>
            <person name="Fan W."/>
            <person name="Huang Q."/>
            <person name="Zhang J."/>
            <person name="Zhou Y."/>
            <person name="Hu Y."/>
            <person name="Zi S."/>
            <person name="Li J."/>
            <person name="Ni P."/>
            <person name="Zheng H."/>
            <person name="Zhang Y."/>
            <person name="Zhao M."/>
            <person name="Hao Q."/>
            <person name="McDermott J."/>
            <person name="Samudrala R."/>
            <person name="Kristiansen K."/>
            <person name="Wong G.K.-S."/>
        </authorList>
    </citation>
    <scope>NUCLEOTIDE SEQUENCE</scope>
</reference>
<reference evidence="2" key="1">
    <citation type="journal article" date="2005" name="PLoS Biol.">
        <title>The genomes of Oryza sativa: a history of duplications.</title>
        <authorList>
            <person name="Yu J."/>
            <person name="Wang J."/>
            <person name="Lin W."/>
            <person name="Li S."/>
            <person name="Li H."/>
            <person name="Zhou J."/>
            <person name="Ni P."/>
            <person name="Dong W."/>
            <person name="Hu S."/>
            <person name="Zeng C."/>
            <person name="Zhang J."/>
            <person name="Zhang Y."/>
            <person name="Li R."/>
            <person name="Xu Z."/>
            <person name="Li S."/>
            <person name="Li X."/>
            <person name="Zheng H."/>
            <person name="Cong L."/>
            <person name="Lin L."/>
            <person name="Yin J."/>
            <person name="Geng J."/>
            <person name="Li G."/>
            <person name="Shi J."/>
            <person name="Liu J."/>
            <person name="Lv H."/>
            <person name="Li J."/>
            <person name="Wang J."/>
            <person name="Deng Y."/>
            <person name="Ran L."/>
            <person name="Shi X."/>
            <person name="Wang X."/>
            <person name="Wu Q."/>
            <person name="Li C."/>
            <person name="Ren X."/>
            <person name="Wang J."/>
            <person name="Wang X."/>
            <person name="Li D."/>
            <person name="Liu D."/>
            <person name="Zhang X."/>
            <person name="Ji Z."/>
            <person name="Zhao W."/>
            <person name="Sun Y."/>
            <person name="Zhang Z."/>
            <person name="Bao J."/>
            <person name="Han Y."/>
            <person name="Dong L."/>
            <person name="Ji J."/>
            <person name="Chen P."/>
            <person name="Wu S."/>
            <person name="Liu J."/>
            <person name="Xiao Y."/>
            <person name="Bu D."/>
            <person name="Tan J."/>
            <person name="Yang L."/>
            <person name="Ye C."/>
            <person name="Zhang J."/>
            <person name="Xu J."/>
            <person name="Zhou Y."/>
            <person name="Yu Y."/>
            <person name="Zhang B."/>
            <person name="Zhuang S."/>
            <person name="Wei H."/>
            <person name="Liu B."/>
            <person name="Lei M."/>
            <person name="Yu H."/>
            <person name="Li Y."/>
            <person name="Xu H."/>
            <person name="Wei S."/>
            <person name="He X."/>
            <person name="Fang L."/>
            <person name="Zhang Z."/>
            <person name="Zhang Y."/>
            <person name="Huang X."/>
            <person name="Su Z."/>
            <person name="Tong W."/>
            <person name="Li J."/>
            <person name="Tong Z."/>
            <person name="Li S."/>
            <person name="Ye J."/>
            <person name="Wang L."/>
            <person name="Fang L."/>
            <person name="Lei T."/>
            <person name="Chen C."/>
            <person name="Chen H."/>
            <person name="Xu Z."/>
            <person name="Li H."/>
            <person name="Huang H."/>
            <person name="Zhang F."/>
            <person name="Xu H."/>
            <person name="Li N."/>
            <person name="Zhao C."/>
            <person name="Li S."/>
            <person name="Dong L."/>
            <person name="Huang Y."/>
            <person name="Li L."/>
            <person name="Xi Y."/>
            <person name="Qi Q."/>
            <person name="Li W."/>
            <person name="Zhang B."/>
            <person name="Hu W."/>
            <person name="Zhang Y."/>
            <person name="Tian X."/>
            <person name="Jiao Y."/>
            <person name="Liang X."/>
            <person name="Jin J."/>
            <person name="Gao L."/>
            <person name="Zheng W."/>
            <person name="Hao B."/>
            <person name="Liu S."/>
            <person name="Wang W."/>
            <person name="Yuan L."/>
            <person name="Cao M."/>
            <person name="McDermott J."/>
            <person name="Samudrala R."/>
            <person name="Wang J."/>
            <person name="Wong G.K."/>
            <person name="Yang H."/>
        </authorList>
    </citation>
    <scope>NUCLEOTIDE SEQUENCE [LARGE SCALE GENOMIC DNA]</scope>
</reference>
<name>B9F2C5_ORYSJ</name>
<evidence type="ECO:0000259" key="1">
    <source>
        <dbReference type="PROSITE" id="PS50181"/>
    </source>
</evidence>
<dbReference type="InterPro" id="IPR036047">
    <property type="entry name" value="F-box-like_dom_sf"/>
</dbReference>
<proteinExistence type="predicted"/>
<dbReference type="SUPFAM" id="SSF81383">
    <property type="entry name" value="F-box domain"/>
    <property type="match status" value="1"/>
</dbReference>
<organism evidence="2">
    <name type="scientific">Oryza sativa subsp. japonica</name>
    <name type="common">Rice</name>
    <dbReference type="NCBI Taxonomy" id="39947"/>
    <lineage>
        <taxon>Eukaryota</taxon>
        <taxon>Viridiplantae</taxon>
        <taxon>Streptophyta</taxon>
        <taxon>Embryophyta</taxon>
        <taxon>Tracheophyta</taxon>
        <taxon>Spermatophyta</taxon>
        <taxon>Magnoliopsida</taxon>
        <taxon>Liliopsida</taxon>
        <taxon>Poales</taxon>
        <taxon>Poaceae</taxon>
        <taxon>BOP clade</taxon>
        <taxon>Oryzoideae</taxon>
        <taxon>Oryzeae</taxon>
        <taxon>Oryzinae</taxon>
        <taxon>Oryza</taxon>
        <taxon>Oryza sativa</taxon>
    </lineage>
</organism>
<protein>
    <recommendedName>
        <fullName evidence="1">F-box domain-containing protein</fullName>
    </recommendedName>
</protein>
<dbReference type="Gene3D" id="1.20.1280.50">
    <property type="match status" value="1"/>
</dbReference>
<gene>
    <name evidence="2" type="ORF">OsJ_08127</name>
</gene>
<dbReference type="CDD" id="cd22160">
    <property type="entry name" value="F-box_AtFBL13-like"/>
    <property type="match status" value="1"/>
</dbReference>
<dbReference type="InterPro" id="IPR001810">
    <property type="entry name" value="F-box_dom"/>
</dbReference>